<comment type="caution">
    <text evidence="2">The sequence shown here is derived from an EMBL/GenBank/DDBJ whole genome shotgun (WGS) entry which is preliminary data.</text>
</comment>
<protein>
    <submittedName>
        <fullName evidence="2">Uncharacterized protein</fullName>
    </submittedName>
</protein>
<evidence type="ECO:0000313" key="3">
    <source>
        <dbReference type="Proteomes" id="UP000799429"/>
    </source>
</evidence>
<accession>A0A9P4SDR5</accession>
<proteinExistence type="predicted"/>
<evidence type="ECO:0000256" key="1">
    <source>
        <dbReference type="SAM" id="MobiDB-lite"/>
    </source>
</evidence>
<feature type="region of interest" description="Disordered" evidence="1">
    <location>
        <begin position="1"/>
        <end position="117"/>
    </location>
</feature>
<name>A0A9P4SDR5_9PEZI</name>
<keyword evidence="3" id="KW-1185">Reference proteome</keyword>
<dbReference type="Proteomes" id="UP000799429">
    <property type="component" value="Unassembled WGS sequence"/>
</dbReference>
<gene>
    <name evidence="2" type="ORF">M501DRAFT_1003387</name>
</gene>
<dbReference type="EMBL" id="MU006094">
    <property type="protein sequence ID" value="KAF2839900.1"/>
    <property type="molecule type" value="Genomic_DNA"/>
</dbReference>
<feature type="compositionally biased region" description="Basic and acidic residues" evidence="1">
    <location>
        <begin position="11"/>
        <end position="26"/>
    </location>
</feature>
<reference evidence="2" key="1">
    <citation type="journal article" date="2020" name="Stud. Mycol.">
        <title>101 Dothideomycetes genomes: a test case for predicting lifestyles and emergence of pathogens.</title>
        <authorList>
            <person name="Haridas S."/>
            <person name="Albert R."/>
            <person name="Binder M."/>
            <person name="Bloem J."/>
            <person name="Labutti K."/>
            <person name="Salamov A."/>
            <person name="Andreopoulos B."/>
            <person name="Baker S."/>
            <person name="Barry K."/>
            <person name="Bills G."/>
            <person name="Bluhm B."/>
            <person name="Cannon C."/>
            <person name="Castanera R."/>
            <person name="Culley D."/>
            <person name="Daum C."/>
            <person name="Ezra D."/>
            <person name="Gonzalez J."/>
            <person name="Henrissat B."/>
            <person name="Kuo A."/>
            <person name="Liang C."/>
            <person name="Lipzen A."/>
            <person name="Lutzoni F."/>
            <person name="Magnuson J."/>
            <person name="Mondo S."/>
            <person name="Nolan M."/>
            <person name="Ohm R."/>
            <person name="Pangilinan J."/>
            <person name="Park H.-J."/>
            <person name="Ramirez L."/>
            <person name="Alfaro M."/>
            <person name="Sun H."/>
            <person name="Tritt A."/>
            <person name="Yoshinaga Y."/>
            <person name="Zwiers L.-H."/>
            <person name="Turgeon B."/>
            <person name="Goodwin S."/>
            <person name="Spatafora J."/>
            <person name="Crous P."/>
            <person name="Grigoriev I."/>
        </authorList>
    </citation>
    <scope>NUCLEOTIDE SEQUENCE</scope>
    <source>
        <strain evidence="2">CBS 101060</strain>
    </source>
</reference>
<dbReference type="PANTHER" id="PTHR42345:SF2">
    <property type="entry name" value="HELICASE-LIKE PROTEIN"/>
    <property type="match status" value="1"/>
</dbReference>
<feature type="compositionally biased region" description="Basic residues" evidence="1">
    <location>
        <begin position="1"/>
        <end position="10"/>
    </location>
</feature>
<organism evidence="2 3">
    <name type="scientific">Patellaria atrata CBS 101060</name>
    <dbReference type="NCBI Taxonomy" id="1346257"/>
    <lineage>
        <taxon>Eukaryota</taxon>
        <taxon>Fungi</taxon>
        <taxon>Dikarya</taxon>
        <taxon>Ascomycota</taxon>
        <taxon>Pezizomycotina</taxon>
        <taxon>Dothideomycetes</taxon>
        <taxon>Dothideomycetes incertae sedis</taxon>
        <taxon>Patellariales</taxon>
        <taxon>Patellariaceae</taxon>
        <taxon>Patellaria</taxon>
    </lineage>
</organism>
<feature type="region of interest" description="Disordered" evidence="1">
    <location>
        <begin position="906"/>
        <end position="940"/>
    </location>
</feature>
<dbReference type="AlphaFoldDB" id="A0A9P4SDR5"/>
<dbReference type="OrthoDB" id="5420387at2759"/>
<sequence length="994" mass="110026">MPLKLKKRNKHDLEKPIVKEPKEKWEKKRRGFRSIFGFSKNKRKGNDTYDTGKNGITPYKEKEAMGNDSSATRPSEHSRDPTAPTQSRRRDPIDPSDTSPPNDDVPTGLPSSHDGLACHTIEGGKDIQSQQNISRTLSEDGIRKIFSGASQFIVKDMAGDRRQPQAGFPFDFGLVKKDLSDSVSISHPSFSAVTCRPHLCAPGNKDGRSQGSVGYAIPALEVPNTLSAQGEEPGTVGFEYFLQLPISDNLRVEDEDPPLKDDVFDPARNYELLHTYPEKLGIRRINITFMAERLQELGTWYQEFRASGMKTTLLDKQNIGEMYTQLFCQLLTPPKFDNQAGDPVGLKVQIEDIVKSLRLKGIWKDFSLVEWRIRLGQLLWSSDTAEDGHSGTSDGPDEVNDRNILLLQISLACELLVRLDVVSTLSAEEVKNDINLTTEEVVSFESLKTRKIDWDLILARRFLENVKAIEYTPPRPEPQPKKWGFLTINPTQDQQPAETKPEVILLPRNQSRQLDGLLHFATNISWPHLDLLSSHLVSKLQGDSNAENMPSPSIYATPISTPRSITSNRSSYFGGSLSRTQPNRTATSRSLKLQPSLRTINPPPSSDIKAKDEATAPLDIGGWLSRSYFTGLIMPGEPLSHLLISTLLENDSAAIEALGDDANLYGGFSYGHRSWWSKACVAGRVLAALDGTAECMGWISVPVVPEGWQDGWIDVSSEAISTAMDDNDTKRIDTEKVQKESDFLSNFEPGQLEEMDLTMPRDGSPVEGAEDVQFVGLKLDPTINCPSVDGSGGSRFVEELADREQEEVETRLQSHTAHLTFSFPSALSDNDEETRTLTLKYDVHFISAFPCTPPNEDVRTVVEIPTSPSKTKRAKPVSAHPLHKDFEYRTVPATDLLFPDFTTSVPPSPALSRAGSSPKRKRRHATESKEKDEESPSTPALILDARDSPVLSALARAWCAETGRHAVVARVGRTCLACAVREAKGLGVGVVVRV</sequence>
<feature type="compositionally biased region" description="Basic and acidic residues" evidence="1">
    <location>
        <begin position="925"/>
        <end position="934"/>
    </location>
</feature>
<dbReference type="PANTHER" id="PTHR42345">
    <property type="entry name" value="TPR_REGION DOMAIN-CONTAINING PROTEIN"/>
    <property type="match status" value="1"/>
</dbReference>
<evidence type="ECO:0000313" key="2">
    <source>
        <dbReference type="EMBL" id="KAF2839900.1"/>
    </source>
</evidence>